<dbReference type="Gene3D" id="3.50.50.60">
    <property type="entry name" value="FAD/NAD(P)-binding domain"/>
    <property type="match status" value="1"/>
</dbReference>
<protein>
    <recommendedName>
        <fullName evidence="3">Tryptophan 7-halogenase</fullName>
    </recommendedName>
</protein>
<dbReference type="InterPro" id="IPR006905">
    <property type="entry name" value="Flavin_halogenase"/>
</dbReference>
<organism evidence="1 2">
    <name type="scientific">Sphingomonas gilva</name>
    <dbReference type="NCBI Taxonomy" id="2305907"/>
    <lineage>
        <taxon>Bacteria</taxon>
        <taxon>Pseudomonadati</taxon>
        <taxon>Pseudomonadota</taxon>
        <taxon>Alphaproteobacteria</taxon>
        <taxon>Sphingomonadales</taxon>
        <taxon>Sphingomonadaceae</taxon>
        <taxon>Sphingomonas</taxon>
    </lineage>
</organism>
<dbReference type="PANTHER" id="PTHR43747:SF4">
    <property type="entry name" value="FLAVIN-DEPENDENT TRYPTOPHAN HALOGENASE"/>
    <property type="match status" value="1"/>
</dbReference>
<accession>A0A396RLN5</accession>
<evidence type="ECO:0000313" key="1">
    <source>
        <dbReference type="EMBL" id="RHW17228.1"/>
    </source>
</evidence>
<dbReference type="OrthoDB" id="5697472at2"/>
<name>A0A396RLN5_9SPHN</name>
<reference evidence="1 2" key="1">
    <citation type="submission" date="2018-08" db="EMBL/GenBank/DDBJ databases">
        <title>The multiple taxonomic identification of Sphingomonas gilva.</title>
        <authorList>
            <person name="Zhu D."/>
            <person name="Zheng S."/>
        </authorList>
    </citation>
    <scope>NUCLEOTIDE SEQUENCE [LARGE SCALE GENOMIC DNA]</scope>
    <source>
        <strain evidence="1 2">ZDH117</strain>
    </source>
</reference>
<dbReference type="EMBL" id="QWLV01000005">
    <property type="protein sequence ID" value="RHW17228.1"/>
    <property type="molecule type" value="Genomic_DNA"/>
</dbReference>
<comment type="caution">
    <text evidence="1">The sequence shown here is derived from an EMBL/GenBank/DDBJ whole genome shotgun (WGS) entry which is preliminary data.</text>
</comment>
<dbReference type="GO" id="GO:0004497">
    <property type="term" value="F:monooxygenase activity"/>
    <property type="evidence" value="ECO:0007669"/>
    <property type="project" value="InterPro"/>
</dbReference>
<dbReference type="InterPro" id="IPR036188">
    <property type="entry name" value="FAD/NAD-bd_sf"/>
</dbReference>
<evidence type="ECO:0008006" key="3">
    <source>
        <dbReference type="Google" id="ProtNLM"/>
    </source>
</evidence>
<dbReference type="Pfam" id="PF04820">
    <property type="entry name" value="Trp_halogenase"/>
    <property type="match status" value="1"/>
</dbReference>
<sequence>MARPVRSVAIVGRGPPLWLAAIALHRAFAATGLAVTVVETPSAGPSHDVVAALPDLARFHRLLGIGDAELIRHADAGFSLGQQFAGWSGGEDAFIHGYGETGEAIGDLPFAPLWVRARAGGLRVGFEAFNAAAAGARLGRIDPAGPHGYHLDAAGYQRLLARHAARMGIKALRDPAPCAEAAEGHVSRVRLSDGQTIEADLYVDAGDGAGALIGALDPAPRYVAGRGSPCDRMLTASAPPLAPLPLYSRIAAHRAGWVGLFPLASRTGVALAYAGDTMSDDEAARLLRAQTGKADIALRHIGDRIRERPWIGNCVAIGAAAAGGDPIDAVELHRHQIAISHLISLLPVDRENMVEAGIFNEDVVAHLARVRDFQAAHYHLNGRAGEDFWDAARGAPVSAELAAKIDLFGARAMLAQHNHESFNADSWYASLIGHGIVPRSWDPQADRLPDAELIGRLQAMLSGVKQKVDAMIPHQAAREAA</sequence>
<dbReference type="PANTHER" id="PTHR43747">
    <property type="entry name" value="FAD-BINDING PROTEIN"/>
    <property type="match status" value="1"/>
</dbReference>
<evidence type="ECO:0000313" key="2">
    <source>
        <dbReference type="Proteomes" id="UP000266693"/>
    </source>
</evidence>
<dbReference type="AlphaFoldDB" id="A0A396RLN5"/>
<dbReference type="SUPFAM" id="SSF51905">
    <property type="entry name" value="FAD/NAD(P)-binding domain"/>
    <property type="match status" value="1"/>
</dbReference>
<dbReference type="InterPro" id="IPR050816">
    <property type="entry name" value="Flavin-dep_Halogenase_NPB"/>
</dbReference>
<proteinExistence type="predicted"/>
<dbReference type="RefSeq" id="WP_118864395.1">
    <property type="nucleotide sequence ID" value="NZ_QWLV01000005.1"/>
</dbReference>
<gene>
    <name evidence="1" type="ORF">D1610_11830</name>
</gene>
<keyword evidence="2" id="KW-1185">Reference proteome</keyword>
<dbReference type="Proteomes" id="UP000266693">
    <property type="component" value="Unassembled WGS sequence"/>
</dbReference>